<keyword evidence="10" id="KW-1185">Reference proteome</keyword>
<dbReference type="InterPro" id="IPR007197">
    <property type="entry name" value="rSAM"/>
</dbReference>
<dbReference type="Proteomes" id="UP000384372">
    <property type="component" value="Unassembled WGS sequence"/>
</dbReference>
<dbReference type="RefSeq" id="WP_158464332.1">
    <property type="nucleotide sequence ID" value="NZ_VZAD01000097.1"/>
</dbReference>
<keyword evidence="4 6" id="KW-0408">Iron</keyword>
<feature type="binding site" evidence="6">
    <location>
        <position position="315"/>
    </location>
    <ligand>
        <name>[4Fe-4S] cluster</name>
        <dbReference type="ChEBI" id="CHEBI:49883"/>
        <note>4Fe-4S-S-AdoMet</note>
    </ligand>
</feature>
<organism evidence="9 10">
    <name type="scientific">Segatella copri</name>
    <dbReference type="NCBI Taxonomy" id="165179"/>
    <lineage>
        <taxon>Bacteria</taxon>
        <taxon>Pseudomonadati</taxon>
        <taxon>Bacteroidota</taxon>
        <taxon>Bacteroidia</taxon>
        <taxon>Bacteroidales</taxon>
        <taxon>Prevotellaceae</taxon>
        <taxon>Segatella</taxon>
    </lineage>
</organism>
<dbReference type="Gene3D" id="3.80.30.20">
    <property type="entry name" value="tm_1862 like domain"/>
    <property type="match status" value="1"/>
</dbReference>
<feature type="region of interest" description="Disordered" evidence="7">
    <location>
        <begin position="722"/>
        <end position="750"/>
    </location>
</feature>
<feature type="binding site" evidence="6">
    <location>
        <position position="319"/>
    </location>
    <ligand>
        <name>[4Fe-4S] cluster</name>
        <dbReference type="ChEBI" id="CHEBI:49883"/>
        <note>4Fe-4S-S-AdoMet</note>
    </ligand>
</feature>
<dbReference type="AlphaFoldDB" id="A0A6A7WE68"/>
<keyword evidence="2 6" id="KW-0949">S-adenosyl-L-methionine</keyword>
<evidence type="ECO:0000256" key="2">
    <source>
        <dbReference type="ARBA" id="ARBA00022691"/>
    </source>
</evidence>
<comment type="caution">
    <text evidence="9">The sequence shown here is derived from an EMBL/GenBank/DDBJ whole genome shotgun (WGS) entry which is preliminary data.</text>
</comment>
<dbReference type="PANTHER" id="PTHR32331">
    <property type="entry name" value="UPF0313 PROTEIN YGIQ"/>
    <property type="match status" value="1"/>
</dbReference>
<dbReference type="InterPro" id="IPR024560">
    <property type="entry name" value="UPF0313_C"/>
</dbReference>
<evidence type="ECO:0000256" key="7">
    <source>
        <dbReference type="SAM" id="MobiDB-lite"/>
    </source>
</evidence>
<evidence type="ECO:0000313" key="9">
    <source>
        <dbReference type="EMBL" id="MQP12760.1"/>
    </source>
</evidence>
<dbReference type="OrthoDB" id="9803479at2"/>
<dbReference type="SFLD" id="SFLDG01069">
    <property type="entry name" value="UPF0313"/>
    <property type="match status" value="1"/>
</dbReference>
<dbReference type="PANTHER" id="PTHR32331:SF0">
    <property type="entry name" value="UPF0313 PROTEIN YGIQ"/>
    <property type="match status" value="1"/>
</dbReference>
<dbReference type="InterPro" id="IPR023404">
    <property type="entry name" value="rSAM_horseshoe"/>
</dbReference>
<dbReference type="GO" id="GO:0005506">
    <property type="term" value="F:iron ion binding"/>
    <property type="evidence" value="ECO:0007669"/>
    <property type="project" value="UniProtKB-UniRule"/>
</dbReference>
<dbReference type="HAMAP" id="MF_01251">
    <property type="entry name" value="UPF0313"/>
    <property type="match status" value="1"/>
</dbReference>
<comment type="cofactor">
    <cofactor evidence="6">
        <name>[4Fe-4S] cluster</name>
        <dbReference type="ChEBI" id="CHEBI:49883"/>
    </cofactor>
    <text evidence="6">Binds 1 [4Fe-4S] cluster. The cluster is coordinated with 3 cysteines and an exchangeable S-adenosyl-L-methionine.</text>
</comment>
<feature type="region of interest" description="Disordered" evidence="7">
    <location>
        <begin position="611"/>
        <end position="679"/>
    </location>
</feature>
<dbReference type="NCBIfam" id="TIGR03904">
    <property type="entry name" value="SAM_YgiQ"/>
    <property type="match status" value="1"/>
</dbReference>
<proteinExistence type="inferred from homology"/>
<dbReference type="SUPFAM" id="SSF102114">
    <property type="entry name" value="Radical SAM enzymes"/>
    <property type="match status" value="1"/>
</dbReference>
<dbReference type="SFLD" id="SFLDS00029">
    <property type="entry name" value="Radical_SAM"/>
    <property type="match status" value="1"/>
</dbReference>
<dbReference type="InterPro" id="IPR058240">
    <property type="entry name" value="rSAM_sf"/>
</dbReference>
<dbReference type="Pfam" id="PF11842">
    <property type="entry name" value="DUF3362"/>
    <property type="match status" value="1"/>
</dbReference>
<feature type="domain" description="Radical SAM core" evidence="8">
    <location>
        <begin position="301"/>
        <end position="581"/>
    </location>
</feature>
<dbReference type="SMART" id="SM00729">
    <property type="entry name" value="Elp3"/>
    <property type="match status" value="1"/>
</dbReference>
<keyword evidence="1 6" id="KW-0004">4Fe-4S</keyword>
<evidence type="ECO:0000256" key="3">
    <source>
        <dbReference type="ARBA" id="ARBA00022723"/>
    </source>
</evidence>
<dbReference type="PROSITE" id="PS01278">
    <property type="entry name" value="MTTASE_RADICAL"/>
    <property type="match status" value="1"/>
</dbReference>
<dbReference type="InterPro" id="IPR020612">
    <property type="entry name" value="Methylthiotransferase_CS"/>
</dbReference>
<accession>A0A6A7WE68</accession>
<dbReference type="GO" id="GO:0051539">
    <property type="term" value="F:4 iron, 4 sulfur cluster binding"/>
    <property type="evidence" value="ECO:0007669"/>
    <property type="project" value="UniProtKB-KW"/>
</dbReference>
<reference evidence="9 10" key="1">
    <citation type="submission" date="2019-09" db="EMBL/GenBank/DDBJ databases">
        <title>Distinct polysaccharide growth profiles of human intestinal Prevotella copri isolates.</title>
        <authorList>
            <person name="Fehlner-Peach H."/>
            <person name="Magnabosco C."/>
            <person name="Raghavan V."/>
            <person name="Scher J.U."/>
            <person name="Tett A."/>
            <person name="Cox L.M."/>
            <person name="Gottsegen C."/>
            <person name="Watters A."/>
            <person name="Wiltshire- Gordon J.D."/>
            <person name="Segata N."/>
            <person name="Bonneau R."/>
            <person name="Littman D.R."/>
        </authorList>
    </citation>
    <scope>NUCLEOTIDE SEQUENCE [LARGE SCALE GENOMIC DNA]</scope>
    <source>
        <strain evidence="10">iAQ1173</strain>
    </source>
</reference>
<keyword evidence="5 6" id="KW-0411">Iron-sulfur</keyword>
<sequence length="750" mass="85364">MEYRLTDFLPTTKKECELRGWDQLDVILFSGDAYVDHPSFGPAVIARTLEAHGYKVAIVPQPDWHGDFRDFKKLGRPRLFFGVSPGAMDSMVNRYTANRRMRSEDAFSPDSRHDMRPDYPSIVYTQILKKLYPDVPVSLGGIEASMRRISHYDYWQDKLKKCILCDSGADIILYGMGEKSIIALAEALDSGRTIKEIRDIPQTVFLCREDEIPGGIKEDDIMLHSHEECLQNKKGQAENVRHLEEESNKVHAQRMIQPVDGKVVVVNPPFPTMTTEELDASFDLPYTRLPHPKYKGKTIPAYEMIKFSVNLHRGCFGGCSFCTISAHQGKFVVCRSKESILKEVKKIIQMPDFKGYLSDLGGPSANMYGMHGNNLKACEKCKRPSCVNPQICPNLNTDHSKLLDIYHAVDALPGIKKSFIGSGVRYDLLLHKSKDEKINAAARQYTRELITKHVSGRLKVAPEHTSPEVLKFMRKPSFDLFYEFKRIFDRINKEEGLNQQIIPYFISSHPGCHEEDMAELAVITKGLDFHLEQVQDFTPTPMTISTETWYTGYDPYTLEPVFSAKTPKEKLAQRMFFFWYKPEERRAIESELKRIGRSDLIAKLYDKPLRGGKGRMPQARYDDKAIGSTYDNPGVGRGAKGKRGNNRQENQRGAYRQDSQRGGYRQNVQRGKNEYAPKGYGNVGCYDEEKYLNDGKPLNGKSANIRDVVAAARAELHEAKAKGAGFFKNKKKKSFNPNFDSNNRNKRGKK</sequence>
<evidence type="ECO:0000259" key="8">
    <source>
        <dbReference type="PROSITE" id="PS51918"/>
    </source>
</evidence>
<dbReference type="PROSITE" id="PS51918">
    <property type="entry name" value="RADICAL_SAM"/>
    <property type="match status" value="1"/>
</dbReference>
<dbReference type="EMBL" id="VZAD01000097">
    <property type="protein sequence ID" value="MQP12760.1"/>
    <property type="molecule type" value="Genomic_DNA"/>
</dbReference>
<evidence type="ECO:0000256" key="4">
    <source>
        <dbReference type="ARBA" id="ARBA00023004"/>
    </source>
</evidence>
<dbReference type="InterPro" id="IPR022946">
    <property type="entry name" value="UPF0313"/>
</dbReference>
<evidence type="ECO:0000313" key="10">
    <source>
        <dbReference type="Proteomes" id="UP000384372"/>
    </source>
</evidence>
<keyword evidence="3 6" id="KW-0479">Metal-binding</keyword>
<gene>
    <name evidence="9" type="ORF">F7D20_12515</name>
</gene>
<evidence type="ECO:0000256" key="1">
    <source>
        <dbReference type="ARBA" id="ARBA00022485"/>
    </source>
</evidence>
<dbReference type="InterPro" id="IPR013704">
    <property type="entry name" value="UPF0313_N"/>
</dbReference>
<comment type="similarity">
    <text evidence="6">Belongs to the UPF0313 family.</text>
</comment>
<protein>
    <submittedName>
        <fullName evidence="9">YgiQ family radical SAM protein</fullName>
    </submittedName>
</protein>
<dbReference type="Pfam" id="PF08497">
    <property type="entry name" value="Radical_SAM_N"/>
    <property type="match status" value="1"/>
</dbReference>
<name>A0A6A7WE68_9BACT</name>
<feature type="binding site" evidence="6">
    <location>
        <position position="322"/>
    </location>
    <ligand>
        <name>[4Fe-4S] cluster</name>
        <dbReference type="ChEBI" id="CHEBI:49883"/>
        <note>4Fe-4S-S-AdoMet</note>
    </ligand>
</feature>
<dbReference type="SFLD" id="SFLDG01082">
    <property type="entry name" value="B12-binding_domain_containing"/>
    <property type="match status" value="1"/>
</dbReference>
<dbReference type="GO" id="GO:0003824">
    <property type="term" value="F:catalytic activity"/>
    <property type="evidence" value="ECO:0007669"/>
    <property type="project" value="InterPro"/>
</dbReference>
<evidence type="ECO:0000256" key="5">
    <source>
        <dbReference type="ARBA" id="ARBA00023014"/>
    </source>
</evidence>
<evidence type="ECO:0000256" key="6">
    <source>
        <dbReference type="HAMAP-Rule" id="MF_01251"/>
    </source>
</evidence>
<dbReference type="InterPro" id="IPR006638">
    <property type="entry name" value="Elp3/MiaA/NifB-like_rSAM"/>
</dbReference>